<dbReference type="AlphaFoldDB" id="A0A4Y8D9B7"/>
<dbReference type="EMBL" id="PHWZ01000071">
    <property type="protein sequence ID" value="TEY74698.1"/>
    <property type="molecule type" value="Genomic_DNA"/>
</dbReference>
<evidence type="ECO:0000313" key="3">
    <source>
        <dbReference type="Proteomes" id="UP000297299"/>
    </source>
</evidence>
<feature type="region of interest" description="Disordered" evidence="1">
    <location>
        <begin position="345"/>
        <end position="369"/>
    </location>
</feature>
<dbReference type="STRING" id="38488.A0A4Y8D9B7"/>
<evidence type="ECO:0000313" key="2">
    <source>
        <dbReference type="EMBL" id="TEY74698.1"/>
    </source>
</evidence>
<comment type="caution">
    <text evidence="2">The sequence shown here is derived from an EMBL/GenBank/DDBJ whole genome shotgun (WGS) entry which is preliminary data.</text>
</comment>
<proteinExistence type="predicted"/>
<reference evidence="2 3" key="1">
    <citation type="submission" date="2017-11" db="EMBL/GenBank/DDBJ databases">
        <title>Comparative genomics of Botrytis spp.</title>
        <authorList>
            <person name="Valero-Jimenez C.A."/>
            <person name="Tapia P."/>
            <person name="Veloso J."/>
            <person name="Silva-Moreno E."/>
            <person name="Staats M."/>
            <person name="Valdes J.H."/>
            <person name="Van Kan J.A.L."/>
        </authorList>
    </citation>
    <scope>NUCLEOTIDE SEQUENCE [LARGE SCALE GENOMIC DNA]</scope>
    <source>
        <strain evidence="2 3">MUCL2830</strain>
    </source>
</reference>
<accession>A0A4Y8D9B7</accession>
<evidence type="ECO:0000256" key="1">
    <source>
        <dbReference type="SAM" id="MobiDB-lite"/>
    </source>
</evidence>
<feature type="compositionally biased region" description="Basic and acidic residues" evidence="1">
    <location>
        <begin position="356"/>
        <end position="369"/>
    </location>
</feature>
<organism evidence="2 3">
    <name type="scientific">Botryotinia calthae</name>
    <dbReference type="NCBI Taxonomy" id="38488"/>
    <lineage>
        <taxon>Eukaryota</taxon>
        <taxon>Fungi</taxon>
        <taxon>Dikarya</taxon>
        <taxon>Ascomycota</taxon>
        <taxon>Pezizomycotina</taxon>
        <taxon>Leotiomycetes</taxon>
        <taxon>Helotiales</taxon>
        <taxon>Sclerotiniaceae</taxon>
        <taxon>Botryotinia</taxon>
    </lineage>
</organism>
<sequence length="369" mass="42118">MYGKTYCTERAEPLILNDWNHSPELYEILKTTGDHQHFKVESIIDEVFQDQDEEVRRDNISLLMLQVLCKRNPEAQPLSRELDGAKMQGPIVQFWATHFVHSLNMATYLGVREKIIPLPGRPVPSTTKMLDVLHPYNPRCGDATDSQTIISYCHGLLHRQYDPWVKVATLLSCTAGVIRMTDSGDLHGIFVPGIMSRYFGLTSELKIRLKTGKSVDLAQYWVISFVGYYLGREPSKPSYDVWDEIKLLSTESKGPIEKQFFKHSKLPGLLSESPDSRLWELIDPPILTCRLLGSVDSANNIPKLRDRSDDAEGMLTLLYRLHFRYNWAKVEEGYKLARSLARSLARPPSPDLTSGGERDSLRMHSDHLF</sequence>
<protein>
    <submittedName>
        <fullName evidence="2">Uncharacterized protein</fullName>
    </submittedName>
</protein>
<dbReference type="Proteomes" id="UP000297299">
    <property type="component" value="Unassembled WGS sequence"/>
</dbReference>
<keyword evidence="3" id="KW-1185">Reference proteome</keyword>
<gene>
    <name evidence="2" type="ORF">BOTCAL_0071g00170</name>
</gene>
<name>A0A4Y8D9B7_9HELO</name>
<dbReference type="OrthoDB" id="4719016at2759"/>